<dbReference type="PIRSF" id="PIRSF016020">
    <property type="entry name" value="PHexose_mutarotase"/>
    <property type="match status" value="1"/>
</dbReference>
<feature type="active site" evidence="5">
    <location>
        <position position="274"/>
    </location>
</feature>
<reference evidence="6" key="1">
    <citation type="journal article" date="2023" name="Int. J. Mol. Sci.">
        <title>Metagenomics Revealed a New Genus 'Candidatus Thiocaldithrix dubininis' gen. nov., sp. nov. and a New Species 'Candidatus Thiothrix putei' sp. nov. in the Family Thiotrichaceae, Some Members of Which Have Traits of Both Na+- and H+-Motive Energetics.</title>
        <authorList>
            <person name="Ravin N.V."/>
            <person name="Muntyan M.S."/>
            <person name="Smolyakov D.D."/>
            <person name="Rudenko T.S."/>
            <person name="Beletsky A.V."/>
            <person name="Mardanov A.V."/>
            <person name="Grabovich M.Y."/>
        </authorList>
    </citation>
    <scope>NUCLEOTIDE SEQUENCE</scope>
    <source>
        <strain evidence="6">GKL-01</strain>
    </source>
</reference>
<evidence type="ECO:0000256" key="4">
    <source>
        <dbReference type="PIRNR" id="PIRNR016020"/>
    </source>
</evidence>
<dbReference type="AlphaFoldDB" id="A0AA95H589"/>
<dbReference type="KEGG" id="tdu:QJT80_08550"/>
<accession>A0AA95H589</accession>
<dbReference type="GO" id="GO:0005975">
    <property type="term" value="P:carbohydrate metabolic process"/>
    <property type="evidence" value="ECO:0007669"/>
    <property type="project" value="InterPro"/>
</dbReference>
<dbReference type="InterPro" id="IPR025532">
    <property type="entry name" value="G6P_1-epimerase"/>
</dbReference>
<dbReference type="EMBL" id="CP124755">
    <property type="protein sequence ID" value="WGZ89558.1"/>
    <property type="molecule type" value="Genomic_DNA"/>
</dbReference>
<dbReference type="PANTHER" id="PTHR11122">
    <property type="entry name" value="APOSPORY-ASSOCIATED PROTEIN C-RELATED"/>
    <property type="match status" value="1"/>
</dbReference>
<sequence length="302" mass="33263">MSLQLSADYLASQGIQLHTTPNNLALLRIENSVMQAELSLYGAQVLSFKPLATDTDILYLSPQALFQQGKAIRGGIPLCWPWFGADSEGLGRPAHGFARTSLWQLVSAERLSAGVTQVVLQLSDSAETRAIWDYAFKVALTLTFAEELTLALTTTNLDSQSFNLTQALHTYFRVGEINQSHIQGLAGVAYEDKAKQATRVHNTQQGAIHIQGEVDRVYTACPDVLYLTDSNLLREIRIHGTGSQSTVVWNPWQEISQQMADLPDDAYQHFVCIETCNAGQDVISLAPQANHTLSASYRLVQL</sequence>
<evidence type="ECO:0000256" key="2">
    <source>
        <dbReference type="ARBA" id="ARBA00005866"/>
    </source>
</evidence>
<name>A0AA95H589_9GAMM</name>
<dbReference type="Gene3D" id="2.70.98.10">
    <property type="match status" value="1"/>
</dbReference>
<gene>
    <name evidence="6" type="ORF">QJT80_08550</name>
</gene>
<dbReference type="InterPro" id="IPR011013">
    <property type="entry name" value="Gal_mutarotase_sf_dom"/>
</dbReference>
<dbReference type="Proteomes" id="UP001300672">
    <property type="component" value="Chromosome"/>
</dbReference>
<proteinExistence type="inferred from homology"/>
<dbReference type="CDD" id="cd09020">
    <property type="entry name" value="D-hex-6-P-epi_like"/>
    <property type="match status" value="1"/>
</dbReference>
<dbReference type="EC" id="5.1.3.15" evidence="4"/>
<dbReference type="GO" id="GO:0030246">
    <property type="term" value="F:carbohydrate binding"/>
    <property type="evidence" value="ECO:0007669"/>
    <property type="project" value="UniProtKB-UniRule"/>
</dbReference>
<organism evidence="6">
    <name type="scientific">Candidatus Thiocaldithrix dubininis</name>
    <dbReference type="NCBI Taxonomy" id="3080823"/>
    <lineage>
        <taxon>Bacteria</taxon>
        <taxon>Pseudomonadati</taxon>
        <taxon>Pseudomonadota</taxon>
        <taxon>Gammaproteobacteria</taxon>
        <taxon>Thiotrichales</taxon>
        <taxon>Thiotrichaceae</taxon>
        <taxon>Candidatus Thiocaldithrix</taxon>
    </lineage>
</organism>
<dbReference type="GO" id="GO:0047938">
    <property type="term" value="F:glucose-6-phosphate 1-epimerase activity"/>
    <property type="evidence" value="ECO:0007669"/>
    <property type="project" value="UniProtKB-UniRule"/>
</dbReference>
<dbReference type="PANTHER" id="PTHR11122:SF13">
    <property type="entry name" value="GLUCOSE-6-PHOSPHATE 1-EPIMERASE"/>
    <property type="match status" value="1"/>
</dbReference>
<comment type="catalytic activity">
    <reaction evidence="1">
        <text>alpha-D-glucose 6-phosphate = beta-D-glucose 6-phosphate</text>
        <dbReference type="Rhea" id="RHEA:16249"/>
        <dbReference type="ChEBI" id="CHEBI:58225"/>
        <dbReference type="ChEBI" id="CHEBI:58247"/>
        <dbReference type="EC" id="5.1.3.15"/>
    </reaction>
</comment>
<evidence type="ECO:0000313" key="6">
    <source>
        <dbReference type="EMBL" id="WGZ89558.1"/>
    </source>
</evidence>
<dbReference type="SUPFAM" id="SSF74650">
    <property type="entry name" value="Galactose mutarotase-like"/>
    <property type="match status" value="1"/>
</dbReference>
<protein>
    <recommendedName>
        <fullName evidence="4">Putative glucose-6-phosphate 1-epimerase</fullName>
        <ecNumber evidence="4">5.1.3.15</ecNumber>
    </recommendedName>
</protein>
<comment type="similarity">
    <text evidence="2 4">Belongs to the glucose-6-phosphate 1-epimerase family.</text>
</comment>
<evidence type="ECO:0000256" key="3">
    <source>
        <dbReference type="ARBA" id="ARBA00023235"/>
    </source>
</evidence>
<dbReference type="Pfam" id="PF01263">
    <property type="entry name" value="Aldose_epim"/>
    <property type="match status" value="1"/>
</dbReference>
<keyword evidence="3 4" id="KW-0413">Isomerase</keyword>
<dbReference type="InterPro" id="IPR008183">
    <property type="entry name" value="Aldose_1/G6P_1-epimerase"/>
</dbReference>
<evidence type="ECO:0000256" key="1">
    <source>
        <dbReference type="ARBA" id="ARBA00001096"/>
    </source>
</evidence>
<evidence type="ECO:0000256" key="5">
    <source>
        <dbReference type="PIRSR" id="PIRSR016020-1"/>
    </source>
</evidence>
<feature type="active site" evidence="5">
    <location>
        <position position="169"/>
    </location>
</feature>
<dbReference type="InterPro" id="IPR014718">
    <property type="entry name" value="GH-type_carb-bd"/>
</dbReference>
<reference evidence="6" key="2">
    <citation type="submission" date="2023-04" db="EMBL/GenBank/DDBJ databases">
        <authorList>
            <person name="Beletskiy A.V."/>
            <person name="Mardanov A.V."/>
            <person name="Ravin N.V."/>
        </authorList>
    </citation>
    <scope>NUCLEOTIDE SEQUENCE</scope>
    <source>
        <strain evidence="6">GKL-01</strain>
    </source>
</reference>